<dbReference type="PROSITE" id="PS51186">
    <property type="entry name" value="GNAT"/>
    <property type="match status" value="1"/>
</dbReference>
<dbReference type="Proteomes" id="UP000485880">
    <property type="component" value="Unassembled WGS sequence"/>
</dbReference>
<dbReference type="AlphaFoldDB" id="A0A8B6M980"/>
<dbReference type="PANTHER" id="PTHR43420:SF12">
    <property type="entry name" value="N-ACETYLTRANSFERASE DOMAIN-CONTAINING PROTEIN"/>
    <property type="match status" value="1"/>
</dbReference>
<dbReference type="Gene3D" id="3.40.630.30">
    <property type="match status" value="1"/>
</dbReference>
<accession>A0A8B6M980</accession>
<dbReference type="PANTHER" id="PTHR43420">
    <property type="entry name" value="ACETYLTRANSFERASE"/>
    <property type="match status" value="1"/>
</dbReference>
<evidence type="ECO:0000259" key="3">
    <source>
        <dbReference type="PROSITE" id="PS51186"/>
    </source>
</evidence>
<evidence type="ECO:0000313" key="4">
    <source>
        <dbReference type="EMBL" id="VTZ51031.1"/>
    </source>
</evidence>
<feature type="domain" description="N-acetyltransferase" evidence="3">
    <location>
        <begin position="1"/>
        <end position="147"/>
    </location>
</feature>
<name>A0A8B6M980_METTU</name>
<organism evidence="4 5">
    <name type="scientific">Methylocella tundrae</name>
    <dbReference type="NCBI Taxonomy" id="227605"/>
    <lineage>
        <taxon>Bacteria</taxon>
        <taxon>Pseudomonadati</taxon>
        <taxon>Pseudomonadota</taxon>
        <taxon>Alphaproteobacteria</taxon>
        <taxon>Hyphomicrobiales</taxon>
        <taxon>Beijerinckiaceae</taxon>
        <taxon>Methylocella</taxon>
    </lineage>
</organism>
<dbReference type="EMBL" id="CABFMQ020000087">
    <property type="protein sequence ID" value="VTZ51031.1"/>
    <property type="molecule type" value="Genomic_DNA"/>
</dbReference>
<evidence type="ECO:0000256" key="1">
    <source>
        <dbReference type="ARBA" id="ARBA00022679"/>
    </source>
</evidence>
<dbReference type="CDD" id="cd04301">
    <property type="entry name" value="NAT_SF"/>
    <property type="match status" value="1"/>
</dbReference>
<dbReference type="Pfam" id="PF00583">
    <property type="entry name" value="Acetyltransf_1"/>
    <property type="match status" value="1"/>
</dbReference>
<dbReference type="GO" id="GO:0016747">
    <property type="term" value="F:acyltransferase activity, transferring groups other than amino-acyl groups"/>
    <property type="evidence" value="ECO:0007669"/>
    <property type="project" value="InterPro"/>
</dbReference>
<evidence type="ECO:0000313" key="5">
    <source>
        <dbReference type="Proteomes" id="UP000485880"/>
    </source>
</evidence>
<keyword evidence="1 4" id="KW-0808">Transferase</keyword>
<keyword evidence="5" id="KW-1185">Reference proteome</keyword>
<evidence type="ECO:0000256" key="2">
    <source>
        <dbReference type="ARBA" id="ARBA00023315"/>
    </source>
</evidence>
<dbReference type="RefSeq" id="WP_174512941.1">
    <property type="nucleotide sequence ID" value="NZ_CABFMQ020000087.1"/>
</dbReference>
<sequence length="151" mass="16901">MMVRPATPADLPTIEAIENAVFDGDRLSRRSLRYFLTVKTSLMLVLASSDHIRGYSLIGFRKGSLKARLYSIALDPAEHGRGLGRFLLHASERAAKAHGADFMRLEVRTDNAAAIALYEKNGYRVFDRIEDYYEDGGEALRFQKPLPPDGN</sequence>
<comment type="caution">
    <text evidence="4">The sequence shown here is derived from an EMBL/GenBank/DDBJ whole genome shotgun (WGS) entry which is preliminary data.</text>
</comment>
<dbReference type="InterPro" id="IPR050680">
    <property type="entry name" value="YpeA/RimI_acetyltransf"/>
</dbReference>
<protein>
    <submittedName>
        <fullName evidence="4">GCN5-related N-acetyltransferase</fullName>
    </submittedName>
</protein>
<dbReference type="InterPro" id="IPR016181">
    <property type="entry name" value="Acyl_CoA_acyltransferase"/>
</dbReference>
<reference evidence="4 5" key="1">
    <citation type="submission" date="2019-05" db="EMBL/GenBank/DDBJ databases">
        <authorList>
            <person name="Farhan Ul Haque M."/>
        </authorList>
    </citation>
    <scope>NUCLEOTIDE SEQUENCE [LARGE SCALE GENOMIC DNA]</scope>
    <source>
        <strain evidence="4">2</strain>
    </source>
</reference>
<dbReference type="InterPro" id="IPR000182">
    <property type="entry name" value="GNAT_dom"/>
</dbReference>
<keyword evidence="2" id="KW-0012">Acyltransferase</keyword>
<dbReference type="SUPFAM" id="SSF55729">
    <property type="entry name" value="Acyl-CoA N-acyltransferases (Nat)"/>
    <property type="match status" value="1"/>
</dbReference>
<gene>
    <name evidence="4" type="ORF">MPC4_30215</name>
</gene>
<proteinExistence type="predicted"/>